<gene>
    <name evidence="4" type="ORF">HRJ34_02620</name>
</gene>
<proteinExistence type="predicted"/>
<organism evidence="4 5">
    <name type="scientific">Rhizorhabdus wittichii</name>
    <dbReference type="NCBI Taxonomy" id="160791"/>
    <lineage>
        <taxon>Bacteria</taxon>
        <taxon>Pseudomonadati</taxon>
        <taxon>Pseudomonadota</taxon>
        <taxon>Alphaproteobacteria</taxon>
        <taxon>Sphingomonadales</taxon>
        <taxon>Sphingomonadaceae</taxon>
        <taxon>Rhizorhabdus</taxon>
    </lineage>
</organism>
<keyword evidence="1 2" id="KW-0238">DNA-binding</keyword>
<reference evidence="4" key="1">
    <citation type="submission" date="2020-07" db="EMBL/GenBank/DDBJ databases">
        <authorList>
            <person name="Camacho E."/>
        </authorList>
    </citation>
    <scope>NUCLEOTIDE SEQUENCE</scope>
    <source>
        <strain evidence="4">MPO218</strain>
    </source>
</reference>
<reference evidence="4" key="2">
    <citation type="submission" date="2021-04" db="EMBL/GenBank/DDBJ databases">
        <title>Isolation and genomic analysis of the ibuprofen-degrading bacterium Sphingomonas strain MPO218.</title>
        <authorList>
            <person name="Aulestia M."/>
            <person name="Flores A."/>
            <person name="Mangas E.L."/>
            <person name="Perez-Pulido A.J."/>
            <person name="Santero E."/>
            <person name="Camacho E.M."/>
        </authorList>
    </citation>
    <scope>NUCLEOTIDE SEQUENCE</scope>
    <source>
        <strain evidence="4">MPO218</strain>
    </source>
</reference>
<feature type="domain" description="HTH tetR-type" evidence="3">
    <location>
        <begin position="22"/>
        <end position="82"/>
    </location>
</feature>
<dbReference type="InterPro" id="IPR050109">
    <property type="entry name" value="HTH-type_TetR-like_transc_reg"/>
</dbReference>
<feature type="DNA-binding region" description="H-T-H motif" evidence="2">
    <location>
        <begin position="45"/>
        <end position="64"/>
    </location>
</feature>
<evidence type="ECO:0000256" key="1">
    <source>
        <dbReference type="ARBA" id="ARBA00023125"/>
    </source>
</evidence>
<evidence type="ECO:0000313" key="4">
    <source>
        <dbReference type="EMBL" id="QTH22442.1"/>
    </source>
</evidence>
<dbReference type="InterPro" id="IPR009057">
    <property type="entry name" value="Homeodomain-like_sf"/>
</dbReference>
<dbReference type="PRINTS" id="PR00455">
    <property type="entry name" value="HTHTETR"/>
</dbReference>
<evidence type="ECO:0000313" key="5">
    <source>
        <dbReference type="Proteomes" id="UP000664914"/>
    </source>
</evidence>
<dbReference type="AlphaFoldDB" id="A0A975D3W9"/>
<dbReference type="GO" id="GO:0000976">
    <property type="term" value="F:transcription cis-regulatory region binding"/>
    <property type="evidence" value="ECO:0007669"/>
    <property type="project" value="TreeGrafter"/>
</dbReference>
<sequence length="205" mass="22433">MATRIPASSGSMRKQPRQARSRATVEAILTAGAQLLAEVGWLKVTTNRVAEIAGVSIGSLYQYFPDKAALVEAITRRHFDEILDVLREIDGCDLSLEARTERLVAGMIRIHGGNPRLHRVLLRDVPASESLQATHALFAAEYLGRYDSFLARAAWRGADRGTAAQILSSAIAGVVHDAAERGTLHSADVRRELISVVLAYVRHRQ</sequence>
<dbReference type="EMBL" id="CP059319">
    <property type="protein sequence ID" value="QTH22442.1"/>
    <property type="molecule type" value="Genomic_DNA"/>
</dbReference>
<protein>
    <submittedName>
        <fullName evidence="4">TetR/AcrR family transcriptional regulator</fullName>
    </submittedName>
</protein>
<name>A0A975D3W9_9SPHN</name>
<dbReference type="Pfam" id="PF00440">
    <property type="entry name" value="TetR_N"/>
    <property type="match status" value="1"/>
</dbReference>
<dbReference type="InterPro" id="IPR041669">
    <property type="entry name" value="TetR_C_15"/>
</dbReference>
<dbReference type="GO" id="GO:0003700">
    <property type="term" value="F:DNA-binding transcription factor activity"/>
    <property type="evidence" value="ECO:0007669"/>
    <property type="project" value="TreeGrafter"/>
</dbReference>
<accession>A0A975D3W9</accession>
<dbReference type="PROSITE" id="PS50977">
    <property type="entry name" value="HTH_TETR_2"/>
    <property type="match status" value="1"/>
</dbReference>
<dbReference type="Gene3D" id="1.10.357.10">
    <property type="entry name" value="Tetracycline Repressor, domain 2"/>
    <property type="match status" value="1"/>
</dbReference>
<dbReference type="Pfam" id="PF17918">
    <property type="entry name" value="TetR_C_15"/>
    <property type="match status" value="1"/>
</dbReference>
<dbReference type="InterPro" id="IPR001647">
    <property type="entry name" value="HTH_TetR"/>
</dbReference>
<dbReference type="SUPFAM" id="SSF46689">
    <property type="entry name" value="Homeodomain-like"/>
    <property type="match status" value="1"/>
</dbReference>
<dbReference type="PANTHER" id="PTHR30055">
    <property type="entry name" value="HTH-TYPE TRANSCRIPTIONAL REGULATOR RUTR"/>
    <property type="match status" value="1"/>
</dbReference>
<evidence type="ECO:0000259" key="3">
    <source>
        <dbReference type="PROSITE" id="PS50977"/>
    </source>
</evidence>
<dbReference type="Proteomes" id="UP000664914">
    <property type="component" value="Chromosome"/>
</dbReference>
<dbReference type="PANTHER" id="PTHR30055:SF226">
    <property type="entry name" value="HTH-TYPE TRANSCRIPTIONAL REGULATOR PKSA"/>
    <property type="match status" value="1"/>
</dbReference>
<evidence type="ECO:0000256" key="2">
    <source>
        <dbReference type="PROSITE-ProRule" id="PRU00335"/>
    </source>
</evidence>